<evidence type="ECO:0000256" key="1">
    <source>
        <dbReference type="SAM" id="Phobius"/>
    </source>
</evidence>
<keyword evidence="3" id="KW-1185">Reference proteome</keyword>
<sequence>MKKLLNIGFLYAILAMAGGVFYREFTKFNGFTGRTALGVVHTHLFLLGMVMFLLAALFAARLPLGQTRLFRGFLVVYNIGVPLTVVMLLVRGIPQVLGMELSRGMDAAVSGVAGIGHILTGAGLVLFFLALRRAAPGRD</sequence>
<protein>
    <submittedName>
        <fullName evidence="2">DUF2871 domain-containing protein</fullName>
    </submittedName>
</protein>
<feature type="transmembrane region" description="Helical" evidence="1">
    <location>
        <begin position="43"/>
        <end position="62"/>
    </location>
</feature>
<proteinExistence type="predicted"/>
<dbReference type="Pfam" id="PF11070">
    <property type="entry name" value="DUF2871"/>
    <property type="match status" value="1"/>
</dbReference>
<name>A0A8J6JPB1_9FIRM</name>
<evidence type="ECO:0000313" key="3">
    <source>
        <dbReference type="Proteomes" id="UP000607645"/>
    </source>
</evidence>
<dbReference type="InterPro" id="IPR021299">
    <property type="entry name" value="DUF2871"/>
</dbReference>
<dbReference type="AlphaFoldDB" id="A0A8J6JPB1"/>
<keyword evidence="1" id="KW-0812">Transmembrane</keyword>
<gene>
    <name evidence="2" type="ORF">H8S62_16885</name>
</gene>
<keyword evidence="1" id="KW-0472">Membrane</keyword>
<feature type="transmembrane region" description="Helical" evidence="1">
    <location>
        <begin position="69"/>
        <end position="90"/>
    </location>
</feature>
<dbReference type="Proteomes" id="UP000607645">
    <property type="component" value="Unassembled WGS sequence"/>
</dbReference>
<feature type="transmembrane region" description="Helical" evidence="1">
    <location>
        <begin position="110"/>
        <end position="131"/>
    </location>
</feature>
<reference evidence="2" key="1">
    <citation type="submission" date="2020-08" db="EMBL/GenBank/DDBJ databases">
        <title>Genome public.</title>
        <authorList>
            <person name="Liu C."/>
            <person name="Sun Q."/>
        </authorList>
    </citation>
    <scope>NUCLEOTIDE SEQUENCE</scope>
    <source>
        <strain evidence="2">NSJ-52</strain>
    </source>
</reference>
<keyword evidence="1" id="KW-1133">Transmembrane helix</keyword>
<accession>A0A8J6JPB1</accession>
<organism evidence="2 3">
    <name type="scientific">Lawsonibacter faecis</name>
    <dbReference type="NCBI Taxonomy" id="2763052"/>
    <lineage>
        <taxon>Bacteria</taxon>
        <taxon>Bacillati</taxon>
        <taxon>Bacillota</taxon>
        <taxon>Clostridia</taxon>
        <taxon>Eubacteriales</taxon>
        <taxon>Oscillospiraceae</taxon>
        <taxon>Lawsonibacter</taxon>
    </lineage>
</organism>
<evidence type="ECO:0000313" key="2">
    <source>
        <dbReference type="EMBL" id="MBC5738689.1"/>
    </source>
</evidence>
<dbReference type="EMBL" id="JACOPQ010000019">
    <property type="protein sequence ID" value="MBC5738689.1"/>
    <property type="molecule type" value="Genomic_DNA"/>
</dbReference>
<dbReference type="RefSeq" id="WP_186920348.1">
    <property type="nucleotide sequence ID" value="NZ_JACOPQ010000019.1"/>
</dbReference>
<comment type="caution">
    <text evidence="2">The sequence shown here is derived from an EMBL/GenBank/DDBJ whole genome shotgun (WGS) entry which is preliminary data.</text>
</comment>